<proteinExistence type="predicted"/>
<dbReference type="RefSeq" id="WP_381360488.1">
    <property type="nucleotide sequence ID" value="NZ_JBHSOA010000014.1"/>
</dbReference>
<dbReference type="EMBL" id="JBHSOA010000014">
    <property type="protein sequence ID" value="MFC5851928.1"/>
    <property type="molecule type" value="Genomic_DNA"/>
</dbReference>
<dbReference type="InterPro" id="IPR038721">
    <property type="entry name" value="IS701-like_DDE_dom"/>
</dbReference>
<accession>A0ABW1DVE3</accession>
<dbReference type="PANTHER" id="PTHR33627">
    <property type="entry name" value="TRANSPOSASE"/>
    <property type="match status" value="1"/>
</dbReference>
<gene>
    <name evidence="2" type="ORF">ACFPZI_08840</name>
</gene>
<dbReference type="PANTHER" id="PTHR33627:SF1">
    <property type="entry name" value="TRANSPOSASE"/>
    <property type="match status" value="1"/>
</dbReference>
<sequence length="142" mass="16266">MDRQAVEELNVDLAEFTGDVFAYLAYAGQRGYGRQYLRGLMLDGKRKSVEPMAERLGTPRQNLGHFVAQSTWDYREGMRRVAATHRPAAAAVGLVDRRSPLRPPWAWHRRCDRAALRRARAALMPGGRVCRRCRQGCRQLQR</sequence>
<comment type="caution">
    <text evidence="2">The sequence shown here is derived from an EMBL/GenBank/DDBJ whole genome shotgun (WGS) entry which is preliminary data.</text>
</comment>
<organism evidence="2 3">
    <name type="scientific">Streptomyces chlorus</name>
    <dbReference type="NCBI Taxonomy" id="887452"/>
    <lineage>
        <taxon>Bacteria</taxon>
        <taxon>Bacillati</taxon>
        <taxon>Actinomycetota</taxon>
        <taxon>Actinomycetes</taxon>
        <taxon>Kitasatosporales</taxon>
        <taxon>Streptomycetaceae</taxon>
        <taxon>Streptomyces</taxon>
    </lineage>
</organism>
<evidence type="ECO:0000313" key="3">
    <source>
        <dbReference type="Proteomes" id="UP001596180"/>
    </source>
</evidence>
<keyword evidence="3" id="KW-1185">Reference proteome</keyword>
<feature type="domain" description="Transposase IS701-like DDE" evidence="1">
    <location>
        <begin position="20"/>
        <end position="90"/>
    </location>
</feature>
<name>A0ABW1DVE3_9ACTN</name>
<reference evidence="3" key="1">
    <citation type="journal article" date="2019" name="Int. J. Syst. Evol. Microbiol.">
        <title>The Global Catalogue of Microorganisms (GCM) 10K type strain sequencing project: providing services to taxonomists for standard genome sequencing and annotation.</title>
        <authorList>
            <consortium name="The Broad Institute Genomics Platform"/>
            <consortium name="The Broad Institute Genome Sequencing Center for Infectious Disease"/>
            <person name="Wu L."/>
            <person name="Ma J."/>
        </authorList>
    </citation>
    <scope>NUCLEOTIDE SEQUENCE [LARGE SCALE GENOMIC DNA]</scope>
    <source>
        <strain evidence="3">JCM 10411</strain>
    </source>
</reference>
<protein>
    <submittedName>
        <fullName evidence="2">Transposase</fullName>
    </submittedName>
</protein>
<evidence type="ECO:0000259" key="1">
    <source>
        <dbReference type="Pfam" id="PF13546"/>
    </source>
</evidence>
<dbReference type="Proteomes" id="UP001596180">
    <property type="component" value="Unassembled WGS sequence"/>
</dbReference>
<dbReference type="InterPro" id="IPR039365">
    <property type="entry name" value="IS701-like"/>
</dbReference>
<dbReference type="Pfam" id="PF13546">
    <property type="entry name" value="DDE_5"/>
    <property type="match status" value="1"/>
</dbReference>
<evidence type="ECO:0000313" key="2">
    <source>
        <dbReference type="EMBL" id="MFC5851928.1"/>
    </source>
</evidence>